<gene>
    <name evidence="2" type="ORF">PFISCL1PPCAC_9643</name>
</gene>
<feature type="non-terminal residue" evidence="2">
    <location>
        <position position="154"/>
    </location>
</feature>
<feature type="non-terminal residue" evidence="2">
    <location>
        <position position="1"/>
    </location>
</feature>
<name>A0AAV5VF83_9BILA</name>
<evidence type="ECO:0000256" key="1">
    <source>
        <dbReference type="SAM" id="Phobius"/>
    </source>
</evidence>
<keyword evidence="1" id="KW-1133">Transmembrane helix</keyword>
<accession>A0AAV5VF83</accession>
<reference evidence="2" key="1">
    <citation type="submission" date="2023-10" db="EMBL/GenBank/DDBJ databases">
        <title>Genome assembly of Pristionchus species.</title>
        <authorList>
            <person name="Yoshida K."/>
            <person name="Sommer R.J."/>
        </authorList>
    </citation>
    <scope>NUCLEOTIDE SEQUENCE</scope>
    <source>
        <strain evidence="2">RS5133</strain>
    </source>
</reference>
<keyword evidence="1" id="KW-0812">Transmembrane</keyword>
<protein>
    <submittedName>
        <fullName evidence="2">Uncharacterized protein</fullName>
    </submittedName>
</protein>
<dbReference type="Proteomes" id="UP001432322">
    <property type="component" value="Unassembled WGS sequence"/>
</dbReference>
<keyword evidence="3" id="KW-1185">Reference proteome</keyword>
<dbReference type="AlphaFoldDB" id="A0AAV5VF83"/>
<proteinExistence type="predicted"/>
<evidence type="ECO:0000313" key="3">
    <source>
        <dbReference type="Proteomes" id="UP001432322"/>
    </source>
</evidence>
<dbReference type="EMBL" id="BTSY01000003">
    <property type="protein sequence ID" value="GMT18346.1"/>
    <property type="molecule type" value="Genomic_DNA"/>
</dbReference>
<sequence>SRDRAARLALLKRTTFPDHLIVEPVSGQKIIQLILIMGILTVLFFFFVSHEWNVWHRNAQIRRAAYFLVYKEVHSSKMKSTDKAEETVDDFSDGCPTMYATKWTKWRLAILPLPGECECATCQKVVKIRTRVLVGMEPDERGIYCPATVEWSEL</sequence>
<keyword evidence="1" id="KW-0472">Membrane</keyword>
<feature type="transmembrane region" description="Helical" evidence="1">
    <location>
        <begin position="30"/>
        <end position="48"/>
    </location>
</feature>
<organism evidence="2 3">
    <name type="scientific">Pristionchus fissidentatus</name>
    <dbReference type="NCBI Taxonomy" id="1538716"/>
    <lineage>
        <taxon>Eukaryota</taxon>
        <taxon>Metazoa</taxon>
        <taxon>Ecdysozoa</taxon>
        <taxon>Nematoda</taxon>
        <taxon>Chromadorea</taxon>
        <taxon>Rhabditida</taxon>
        <taxon>Rhabditina</taxon>
        <taxon>Diplogasteromorpha</taxon>
        <taxon>Diplogasteroidea</taxon>
        <taxon>Neodiplogasteridae</taxon>
        <taxon>Pristionchus</taxon>
    </lineage>
</organism>
<comment type="caution">
    <text evidence="2">The sequence shown here is derived from an EMBL/GenBank/DDBJ whole genome shotgun (WGS) entry which is preliminary data.</text>
</comment>
<evidence type="ECO:0000313" key="2">
    <source>
        <dbReference type="EMBL" id="GMT18346.1"/>
    </source>
</evidence>